<evidence type="ECO:0000256" key="7">
    <source>
        <dbReference type="SAM" id="SignalP"/>
    </source>
</evidence>
<evidence type="ECO:0000313" key="10">
    <source>
        <dbReference type="EMBL" id="MBO8474360.1"/>
    </source>
</evidence>
<proteinExistence type="predicted"/>
<dbReference type="PANTHER" id="PTHR32234">
    <property type="entry name" value="THIOL:DISULFIDE INTERCHANGE PROTEIN DSBD"/>
    <property type="match status" value="1"/>
</dbReference>
<feature type="domain" description="Thiol:disulfide interchange protein DsbD N-terminal" evidence="9">
    <location>
        <begin position="35"/>
        <end position="137"/>
    </location>
</feature>
<dbReference type="InterPro" id="IPR036249">
    <property type="entry name" value="Thioredoxin-like_sf"/>
</dbReference>
<dbReference type="Gene3D" id="2.60.40.1250">
    <property type="entry name" value="Thiol:disulfide interchange protein DsbD, N-terminal domain"/>
    <property type="match status" value="1"/>
</dbReference>
<protein>
    <submittedName>
        <fullName evidence="10">Thioredoxin family protein</fullName>
    </submittedName>
</protein>
<dbReference type="GO" id="GO:0016020">
    <property type="term" value="C:membrane"/>
    <property type="evidence" value="ECO:0007669"/>
    <property type="project" value="UniProtKB-SubCell"/>
</dbReference>
<reference evidence="10" key="2">
    <citation type="journal article" date="2021" name="PeerJ">
        <title>Extensive microbial diversity within the chicken gut microbiome revealed by metagenomics and culture.</title>
        <authorList>
            <person name="Gilroy R."/>
            <person name="Ravi A."/>
            <person name="Getino M."/>
            <person name="Pursley I."/>
            <person name="Horton D.L."/>
            <person name="Alikhan N.F."/>
            <person name="Baker D."/>
            <person name="Gharbi K."/>
            <person name="Hall N."/>
            <person name="Watson M."/>
            <person name="Adriaenssens E.M."/>
            <person name="Foster-Nyarko E."/>
            <person name="Jarju S."/>
            <person name="Secka A."/>
            <person name="Antonio M."/>
            <person name="Oren A."/>
            <person name="Chaudhuri R.R."/>
            <person name="La Ragione R."/>
            <person name="Hildebrand F."/>
            <person name="Pallen M.J."/>
        </authorList>
    </citation>
    <scope>NUCLEOTIDE SEQUENCE</scope>
    <source>
        <strain evidence="10">B1-13419</strain>
    </source>
</reference>
<keyword evidence="3" id="KW-0201">Cytochrome c-type biogenesis</keyword>
<organism evidence="10 11">
    <name type="scientific">Candidatus Cryptobacteroides faecigallinarum</name>
    <dbReference type="NCBI Taxonomy" id="2840763"/>
    <lineage>
        <taxon>Bacteria</taxon>
        <taxon>Pseudomonadati</taxon>
        <taxon>Bacteroidota</taxon>
        <taxon>Bacteroidia</taxon>
        <taxon>Bacteroidales</taxon>
        <taxon>Candidatus Cryptobacteroides</taxon>
    </lineage>
</organism>
<dbReference type="Gene3D" id="3.40.30.10">
    <property type="entry name" value="Glutaredoxin"/>
    <property type="match status" value="1"/>
</dbReference>
<feature type="transmembrane region" description="Helical" evidence="6">
    <location>
        <begin position="437"/>
        <end position="457"/>
    </location>
</feature>
<evidence type="ECO:0000256" key="4">
    <source>
        <dbReference type="ARBA" id="ARBA00022989"/>
    </source>
</evidence>
<dbReference type="InterPro" id="IPR003834">
    <property type="entry name" value="Cyt_c_assmbl_TM_dom"/>
</dbReference>
<accession>A0A9D9ILB0</accession>
<dbReference type="GO" id="GO:0017004">
    <property type="term" value="P:cytochrome complex assembly"/>
    <property type="evidence" value="ECO:0007669"/>
    <property type="project" value="UniProtKB-KW"/>
</dbReference>
<dbReference type="Proteomes" id="UP000823757">
    <property type="component" value="Unassembled WGS sequence"/>
</dbReference>
<dbReference type="InterPro" id="IPR028250">
    <property type="entry name" value="DsbDN"/>
</dbReference>
<gene>
    <name evidence="10" type="ORF">IAB91_03595</name>
</gene>
<keyword evidence="2 6" id="KW-0812">Transmembrane</keyword>
<evidence type="ECO:0000313" key="11">
    <source>
        <dbReference type="Proteomes" id="UP000823757"/>
    </source>
</evidence>
<evidence type="ECO:0000256" key="2">
    <source>
        <dbReference type="ARBA" id="ARBA00022692"/>
    </source>
</evidence>
<name>A0A9D9ILB0_9BACT</name>
<dbReference type="Pfam" id="PF11412">
    <property type="entry name" value="DsbD_N"/>
    <property type="match status" value="1"/>
</dbReference>
<evidence type="ECO:0000256" key="5">
    <source>
        <dbReference type="ARBA" id="ARBA00023136"/>
    </source>
</evidence>
<dbReference type="EMBL" id="JADIMD010000049">
    <property type="protein sequence ID" value="MBO8474360.1"/>
    <property type="molecule type" value="Genomic_DNA"/>
</dbReference>
<comment type="subcellular location">
    <subcellularLocation>
        <location evidence="1">Membrane</location>
        <topology evidence="1">Multi-pass membrane protein</topology>
    </subcellularLocation>
</comment>
<evidence type="ECO:0000259" key="8">
    <source>
        <dbReference type="Pfam" id="PF02683"/>
    </source>
</evidence>
<feature type="chain" id="PRO_5038802386" evidence="7">
    <location>
        <begin position="20"/>
        <end position="651"/>
    </location>
</feature>
<feature type="transmembrane region" description="Helical" evidence="6">
    <location>
        <begin position="164"/>
        <end position="187"/>
    </location>
</feature>
<dbReference type="Pfam" id="PF02683">
    <property type="entry name" value="DsbD_TM"/>
    <property type="match status" value="1"/>
</dbReference>
<feature type="transmembrane region" description="Helical" evidence="6">
    <location>
        <begin position="398"/>
        <end position="416"/>
    </location>
</feature>
<keyword evidence="5 6" id="KW-0472">Membrane</keyword>
<feature type="transmembrane region" description="Helical" evidence="6">
    <location>
        <begin position="208"/>
        <end position="234"/>
    </location>
</feature>
<feature type="domain" description="Cytochrome C biogenesis protein transmembrane" evidence="8">
    <location>
        <begin position="164"/>
        <end position="380"/>
    </location>
</feature>
<feature type="transmembrane region" description="Helical" evidence="6">
    <location>
        <begin position="366"/>
        <end position="386"/>
    </location>
</feature>
<keyword evidence="4 6" id="KW-1133">Transmembrane helix</keyword>
<keyword evidence="7" id="KW-0732">Signal</keyword>
<comment type="caution">
    <text evidence="10">The sequence shown here is derived from an EMBL/GenBank/DDBJ whole genome shotgun (WGS) entry which is preliminary data.</text>
</comment>
<evidence type="ECO:0000259" key="9">
    <source>
        <dbReference type="Pfam" id="PF11412"/>
    </source>
</evidence>
<reference evidence="10" key="1">
    <citation type="submission" date="2020-10" db="EMBL/GenBank/DDBJ databases">
        <authorList>
            <person name="Gilroy R."/>
        </authorList>
    </citation>
    <scope>NUCLEOTIDE SEQUENCE</scope>
    <source>
        <strain evidence="10">B1-13419</strain>
    </source>
</reference>
<dbReference type="SUPFAM" id="SSF52833">
    <property type="entry name" value="Thioredoxin-like"/>
    <property type="match status" value="1"/>
</dbReference>
<dbReference type="GO" id="GO:0045454">
    <property type="term" value="P:cell redox homeostasis"/>
    <property type="evidence" value="ECO:0007669"/>
    <property type="project" value="TreeGrafter"/>
</dbReference>
<dbReference type="AlphaFoldDB" id="A0A9D9ILB0"/>
<dbReference type="InterPro" id="IPR036929">
    <property type="entry name" value="DsbDN_sf"/>
</dbReference>
<sequence>MKRLIALAGTLLLCVAGFAQPKTTVTWKTEVQQKNDSLYTIVFTGKIADGFHTYGSIIDGGYPAGVIFSEENAAGYTPGEMHDLGEKQEYEGMMVYFDEIVLAQDVIAKDKNVKVKGELTWQSCNETSCFMPEYLEFEADLSKAAPASDQGTIKSSAPAKGFNWAIVIEAILWGFAALLTPCVFPMVPMTVSFFMKGSSTPAAGRFKASMYGLFIVLLYTVPISLIILITRIVGGDAVTADIFNWLATHWLPNIIFFIVFMLFAASFFGAFEIVLPSKLVNKSDKGADKGGLIGTFFMALTLVLVSFSCTGPIVGSVLIKATQGEFWEPMIAMLAFSLAFALPFTILAFFPSLLKNIPKSGGWLNSVKVVLGFVEVALGFKFLSVADQTYHWGLLDREVYLAIWIVVFTLLGLYLLGKLRFANDDKVDHITVKRLTLAIAVFSFVVYMIPGMFGAPLKALSGYLPPITTQDFVLGQNTVAASATAVRTEARQSEDEQSNKYGLHLPLGLHGYFTLDEGLEAAQKAGKPVFVDITGHGCVNCREMESRVWSDPRVLEILNNDYVIVALYTDDKQRLEEDEWITGETGKQLTTLGQVNSYIVRNKFAVNAQPNYALLTPEGELMVPVRGYDLDIQGFVDFLNSGLEKFAQYSR</sequence>
<feature type="transmembrane region" description="Helical" evidence="6">
    <location>
        <begin position="254"/>
        <end position="275"/>
    </location>
</feature>
<evidence type="ECO:0000256" key="6">
    <source>
        <dbReference type="SAM" id="Phobius"/>
    </source>
</evidence>
<dbReference type="GO" id="GO:0015035">
    <property type="term" value="F:protein-disulfide reductase activity"/>
    <property type="evidence" value="ECO:0007669"/>
    <property type="project" value="TreeGrafter"/>
</dbReference>
<feature type="transmembrane region" description="Helical" evidence="6">
    <location>
        <begin position="296"/>
        <end position="319"/>
    </location>
</feature>
<feature type="signal peptide" evidence="7">
    <location>
        <begin position="1"/>
        <end position="19"/>
    </location>
</feature>
<dbReference type="PANTHER" id="PTHR32234:SF0">
    <property type="entry name" value="THIOL:DISULFIDE INTERCHANGE PROTEIN DSBD"/>
    <property type="match status" value="1"/>
</dbReference>
<dbReference type="Pfam" id="PF13899">
    <property type="entry name" value="Thioredoxin_7"/>
    <property type="match status" value="1"/>
</dbReference>
<feature type="transmembrane region" description="Helical" evidence="6">
    <location>
        <begin position="331"/>
        <end position="354"/>
    </location>
</feature>
<evidence type="ECO:0000256" key="3">
    <source>
        <dbReference type="ARBA" id="ARBA00022748"/>
    </source>
</evidence>
<evidence type="ECO:0000256" key="1">
    <source>
        <dbReference type="ARBA" id="ARBA00004141"/>
    </source>
</evidence>